<keyword evidence="2" id="KW-1185">Reference proteome</keyword>
<gene>
    <name evidence="1" type="ORF">IFM89_016065</name>
</gene>
<dbReference type="EMBL" id="JADFTS010000006">
    <property type="protein sequence ID" value="KAF9601092.1"/>
    <property type="molecule type" value="Genomic_DNA"/>
</dbReference>
<organism evidence="1 2">
    <name type="scientific">Coptis chinensis</name>
    <dbReference type="NCBI Taxonomy" id="261450"/>
    <lineage>
        <taxon>Eukaryota</taxon>
        <taxon>Viridiplantae</taxon>
        <taxon>Streptophyta</taxon>
        <taxon>Embryophyta</taxon>
        <taxon>Tracheophyta</taxon>
        <taxon>Spermatophyta</taxon>
        <taxon>Magnoliopsida</taxon>
        <taxon>Ranunculales</taxon>
        <taxon>Ranunculaceae</taxon>
        <taxon>Coptidoideae</taxon>
        <taxon>Coptis</taxon>
    </lineage>
</organism>
<dbReference type="OrthoDB" id="7464992at2759"/>
<evidence type="ECO:0000313" key="1">
    <source>
        <dbReference type="EMBL" id="KAF9601092.1"/>
    </source>
</evidence>
<proteinExistence type="predicted"/>
<sequence length="133" mass="15294">MASAGYNPRIAVEFWKIASLSNPDISKGDLNYPSFEERANFLAQAHGMEHALTIYKEDVFKVMDEVYNLWLRLGNEVFKVRCFVPPRWTYYGVHRIAPNIQEYEVAPVVVFLHVLEQATRLINGNPLPVILLT</sequence>
<reference evidence="1 2" key="1">
    <citation type="submission" date="2020-10" db="EMBL/GenBank/DDBJ databases">
        <title>The Coptis chinensis genome and diversification of protoberbering-type alkaloids.</title>
        <authorList>
            <person name="Wang B."/>
            <person name="Shu S."/>
            <person name="Song C."/>
            <person name="Liu Y."/>
        </authorList>
    </citation>
    <scope>NUCLEOTIDE SEQUENCE [LARGE SCALE GENOMIC DNA]</scope>
    <source>
        <strain evidence="1">HL-2020</strain>
        <tissue evidence="1">Leaf</tissue>
    </source>
</reference>
<dbReference type="AlphaFoldDB" id="A0A835HMQ3"/>
<evidence type="ECO:0000313" key="2">
    <source>
        <dbReference type="Proteomes" id="UP000631114"/>
    </source>
</evidence>
<protein>
    <submittedName>
        <fullName evidence="1">Uncharacterized protein</fullName>
    </submittedName>
</protein>
<accession>A0A835HMQ3</accession>
<name>A0A835HMQ3_9MAGN</name>
<dbReference type="Proteomes" id="UP000631114">
    <property type="component" value="Unassembled WGS sequence"/>
</dbReference>
<comment type="caution">
    <text evidence="1">The sequence shown here is derived from an EMBL/GenBank/DDBJ whole genome shotgun (WGS) entry which is preliminary data.</text>
</comment>